<evidence type="ECO:0000256" key="4">
    <source>
        <dbReference type="ARBA" id="ARBA00022729"/>
    </source>
</evidence>
<dbReference type="PANTHER" id="PTHR31490:SF88">
    <property type="entry name" value="BETA-XYLANASE"/>
    <property type="match status" value="1"/>
</dbReference>
<dbReference type="PROSITE" id="PS51760">
    <property type="entry name" value="GH10_2"/>
    <property type="match status" value="1"/>
</dbReference>
<dbReference type="PANTHER" id="PTHR31490">
    <property type="entry name" value="GLYCOSYL HYDROLASE"/>
    <property type="match status" value="1"/>
</dbReference>
<keyword evidence="3" id="KW-0858">Xylan degradation</keyword>
<evidence type="ECO:0000256" key="6">
    <source>
        <dbReference type="ARBA" id="ARBA00023277"/>
    </source>
</evidence>
<keyword evidence="5 9" id="KW-0378">Hydrolase</keyword>
<evidence type="ECO:0000256" key="9">
    <source>
        <dbReference type="RuleBase" id="RU361174"/>
    </source>
</evidence>
<dbReference type="InterPro" id="IPR044846">
    <property type="entry name" value="GH10"/>
</dbReference>
<keyword evidence="7 9" id="KW-0326">Glycosidase</keyword>
<dbReference type="PRINTS" id="PR00134">
    <property type="entry name" value="GLHYDRLASE10"/>
</dbReference>
<keyword evidence="6 9" id="KW-0119">Carbohydrate metabolism</keyword>
<evidence type="ECO:0000256" key="8">
    <source>
        <dbReference type="ARBA" id="ARBA00023326"/>
    </source>
</evidence>
<dbReference type="SUPFAM" id="SSF51445">
    <property type="entry name" value="(Trans)glycosidases"/>
    <property type="match status" value="1"/>
</dbReference>
<dbReference type="EMBL" id="CP101497">
    <property type="protein sequence ID" value="UTT63632.1"/>
    <property type="molecule type" value="Genomic_DNA"/>
</dbReference>
<reference evidence="11" key="1">
    <citation type="submission" date="2022-07" db="EMBL/GenBank/DDBJ databases">
        <title>Taxonomic analysis of Microcella humidisoli nov. sp., isolated from riverside soil.</title>
        <authorList>
            <person name="Molina K.M."/>
            <person name="Kim S.B."/>
        </authorList>
    </citation>
    <scope>NUCLEOTIDE SEQUENCE</scope>
    <source>
        <strain evidence="11">MMS21-STM10</strain>
    </source>
</reference>
<keyword evidence="8 9" id="KW-0624">Polysaccharide degradation</keyword>
<evidence type="ECO:0000256" key="3">
    <source>
        <dbReference type="ARBA" id="ARBA00022651"/>
    </source>
</evidence>
<evidence type="ECO:0000256" key="7">
    <source>
        <dbReference type="ARBA" id="ARBA00023295"/>
    </source>
</evidence>
<proteinExistence type="inferred from homology"/>
<evidence type="ECO:0000313" key="11">
    <source>
        <dbReference type="EMBL" id="UTT63632.1"/>
    </source>
</evidence>
<comment type="catalytic activity">
    <reaction evidence="1 9">
        <text>Endohydrolysis of (1-&gt;4)-beta-D-xylosidic linkages in xylans.</text>
        <dbReference type="EC" id="3.2.1.8"/>
    </reaction>
</comment>
<feature type="domain" description="GH10" evidence="10">
    <location>
        <begin position="53"/>
        <end position="355"/>
    </location>
</feature>
<dbReference type="Pfam" id="PF00331">
    <property type="entry name" value="Glyco_hydro_10"/>
    <property type="match status" value="1"/>
</dbReference>
<dbReference type="EC" id="3.2.1.8" evidence="9"/>
<evidence type="ECO:0000256" key="5">
    <source>
        <dbReference type="ARBA" id="ARBA00022801"/>
    </source>
</evidence>
<evidence type="ECO:0000256" key="1">
    <source>
        <dbReference type="ARBA" id="ARBA00000681"/>
    </source>
</evidence>
<keyword evidence="12" id="KW-1185">Reference proteome</keyword>
<protein>
    <recommendedName>
        <fullName evidence="9">Beta-xylanase</fullName>
        <ecNumber evidence="9">3.2.1.8</ecNumber>
    </recommendedName>
</protein>
<comment type="similarity">
    <text evidence="2 9">Belongs to the glycosyl hydrolase 10 (cellulase F) family.</text>
</comment>
<sequence>MTTDPLAHRRGRARVTVVGDDGAPLAGRAVQVEQQRHRFEFGCIAFDLVEHANGRAPQDAALADDWLALFGLGVLPFYWGDFEPQPGHPRTEAMRQTARWLRERGVRVKGHPLVWHTVKAAWLDALPTEEVERRVLARVRRETTDFAGLVDEWDVINEVVIMPDFTNEPDGVPNAVSRLCRERGRVQLVRSVMDEARACDPAARLLINDFDLSADYVRLIDEVLSAGVTLDAIGVQTHMHQGFRGEELVDIADRFAQFGLPLHFTETTIVSGDLMPRDIVDLNDYRPASWPSTPEGEERQAREIVEHYRLLVGHPAVASITYWGLTDRGAWLGAPVGLLRADGTRKPSYDALHSLLRDEWWMPETALVTDADGAVVIEGFAGDYALHVDGETRGLALATGRSQLVLGPAR</sequence>
<dbReference type="InterPro" id="IPR017853">
    <property type="entry name" value="GH"/>
</dbReference>
<dbReference type="SMART" id="SM00633">
    <property type="entry name" value="Glyco_10"/>
    <property type="match status" value="1"/>
</dbReference>
<dbReference type="InterPro" id="IPR001000">
    <property type="entry name" value="GH10_dom"/>
</dbReference>
<keyword evidence="4" id="KW-0732">Signal</keyword>
<dbReference type="Proteomes" id="UP001060039">
    <property type="component" value="Chromosome"/>
</dbReference>
<dbReference type="RefSeq" id="WP_255160765.1">
    <property type="nucleotide sequence ID" value="NZ_CP101497.1"/>
</dbReference>
<gene>
    <name evidence="11" type="ORF">NNL39_05910</name>
</gene>
<evidence type="ECO:0000259" key="10">
    <source>
        <dbReference type="PROSITE" id="PS51760"/>
    </source>
</evidence>
<evidence type="ECO:0000313" key="12">
    <source>
        <dbReference type="Proteomes" id="UP001060039"/>
    </source>
</evidence>
<evidence type="ECO:0000256" key="2">
    <source>
        <dbReference type="ARBA" id="ARBA00007495"/>
    </source>
</evidence>
<accession>A0ABY5G0F6</accession>
<organism evidence="11 12">
    <name type="scientific">Microcella humidisoli</name>
    <dbReference type="NCBI Taxonomy" id="2963406"/>
    <lineage>
        <taxon>Bacteria</taxon>
        <taxon>Bacillati</taxon>
        <taxon>Actinomycetota</taxon>
        <taxon>Actinomycetes</taxon>
        <taxon>Micrococcales</taxon>
        <taxon>Microbacteriaceae</taxon>
        <taxon>Microcella</taxon>
    </lineage>
</organism>
<name>A0ABY5G0F6_9MICO</name>
<dbReference type="Gene3D" id="3.20.20.80">
    <property type="entry name" value="Glycosidases"/>
    <property type="match status" value="1"/>
</dbReference>